<dbReference type="UniPathway" id="UPA00154"/>
<accession>A0A2C9UI13</accession>
<dbReference type="PANTHER" id="PTHR47589">
    <property type="entry name" value="FATTY-ACID-BINDING PROTEIN 1"/>
    <property type="match status" value="1"/>
</dbReference>
<dbReference type="EMBL" id="CM004401">
    <property type="protein sequence ID" value="OAY29508.1"/>
    <property type="molecule type" value="Genomic_DNA"/>
</dbReference>
<evidence type="ECO:0000256" key="1">
    <source>
        <dbReference type="ARBA" id="ARBA00007166"/>
    </source>
</evidence>
<dbReference type="InterPro" id="IPR016087">
    <property type="entry name" value="Chalcone_isomerase"/>
</dbReference>
<gene>
    <name evidence="4" type="ORF">MANES_15G150400v8</name>
</gene>
<evidence type="ECO:0000313" key="5">
    <source>
        <dbReference type="Proteomes" id="UP000091857"/>
    </source>
</evidence>
<dbReference type="Proteomes" id="UP000091857">
    <property type="component" value="Chromosome 15"/>
</dbReference>
<dbReference type="GO" id="GO:0009570">
    <property type="term" value="C:chloroplast stroma"/>
    <property type="evidence" value="ECO:0000318"/>
    <property type="project" value="GO_Central"/>
</dbReference>
<feature type="compositionally biased region" description="Basic and acidic residues" evidence="2">
    <location>
        <begin position="44"/>
        <end position="74"/>
    </location>
</feature>
<proteinExistence type="inferred from homology"/>
<comment type="similarity">
    <text evidence="1">Belongs to the chalcone isomerase family.</text>
</comment>
<dbReference type="OrthoDB" id="18193at2759"/>
<dbReference type="SUPFAM" id="SSF54626">
    <property type="entry name" value="Chalcone isomerase"/>
    <property type="match status" value="1"/>
</dbReference>
<dbReference type="InterPro" id="IPR036298">
    <property type="entry name" value="Chalcone_isomerase_sf"/>
</dbReference>
<evidence type="ECO:0000259" key="3">
    <source>
        <dbReference type="Pfam" id="PF16036"/>
    </source>
</evidence>
<evidence type="ECO:0000256" key="2">
    <source>
        <dbReference type="SAM" id="MobiDB-lite"/>
    </source>
</evidence>
<dbReference type="GO" id="GO:0009813">
    <property type="term" value="P:flavonoid biosynthetic process"/>
    <property type="evidence" value="ECO:0007669"/>
    <property type="project" value="UniProtKB-UniPathway"/>
</dbReference>
<dbReference type="InterPro" id="IPR016089">
    <property type="entry name" value="Chalcone_isomerase_bundle_sf"/>
</dbReference>
<dbReference type="InterPro" id="IPR016088">
    <property type="entry name" value="Chalcone_isomerase_3-sand"/>
</dbReference>
<dbReference type="STRING" id="3983.A0A2C9UI13"/>
<dbReference type="Gramene" id="Manes.15G150400.1.v8.1">
    <property type="protein sequence ID" value="Manes.15G150400.1.v8.1.CDS"/>
    <property type="gene ID" value="Manes.15G150400.v8.1"/>
</dbReference>
<dbReference type="AlphaFoldDB" id="A0A2C9UI13"/>
<dbReference type="GO" id="GO:0006631">
    <property type="term" value="P:fatty acid metabolic process"/>
    <property type="evidence" value="ECO:0000318"/>
    <property type="project" value="GO_Central"/>
</dbReference>
<dbReference type="GO" id="GO:0005504">
    <property type="term" value="F:fatty acid binding"/>
    <property type="evidence" value="ECO:0000318"/>
    <property type="project" value="GO_Central"/>
</dbReference>
<feature type="region of interest" description="Disordered" evidence="2">
    <location>
        <begin position="1"/>
        <end position="74"/>
    </location>
</feature>
<keyword evidence="5" id="KW-1185">Reference proteome</keyword>
<protein>
    <recommendedName>
        <fullName evidence="3">Chalcone isomerase domain-containing protein</fullName>
    </recommendedName>
</protein>
<reference evidence="5" key="1">
    <citation type="journal article" date="2016" name="Nat. Biotechnol.">
        <title>Sequencing wild and cultivated cassava and related species reveals extensive interspecific hybridization and genetic diversity.</title>
        <authorList>
            <person name="Bredeson J.V."/>
            <person name="Lyons J.B."/>
            <person name="Prochnik S.E."/>
            <person name="Wu G.A."/>
            <person name="Ha C.M."/>
            <person name="Edsinger-Gonzales E."/>
            <person name="Grimwood J."/>
            <person name="Schmutz J."/>
            <person name="Rabbi I.Y."/>
            <person name="Egesi C."/>
            <person name="Nauluvula P."/>
            <person name="Lebot V."/>
            <person name="Ndunguru J."/>
            <person name="Mkamilo G."/>
            <person name="Bart R.S."/>
            <person name="Setter T.L."/>
            <person name="Gleadow R.M."/>
            <person name="Kulakow P."/>
            <person name="Ferguson M.E."/>
            <person name="Rounsley S."/>
            <person name="Rokhsar D.S."/>
        </authorList>
    </citation>
    <scope>NUCLEOTIDE SEQUENCE [LARGE SCALE GENOMIC DNA]</scope>
    <source>
        <strain evidence="5">cv. AM560-2</strain>
    </source>
</reference>
<organism evidence="4 5">
    <name type="scientific">Manihot esculenta</name>
    <name type="common">Cassava</name>
    <name type="synonym">Jatropha manihot</name>
    <dbReference type="NCBI Taxonomy" id="3983"/>
    <lineage>
        <taxon>Eukaryota</taxon>
        <taxon>Viridiplantae</taxon>
        <taxon>Streptophyta</taxon>
        <taxon>Embryophyta</taxon>
        <taxon>Tracheophyta</taxon>
        <taxon>Spermatophyta</taxon>
        <taxon>Magnoliopsida</taxon>
        <taxon>eudicotyledons</taxon>
        <taxon>Gunneridae</taxon>
        <taxon>Pentapetalae</taxon>
        <taxon>rosids</taxon>
        <taxon>fabids</taxon>
        <taxon>Malpighiales</taxon>
        <taxon>Euphorbiaceae</taxon>
        <taxon>Crotonoideae</taxon>
        <taxon>Manihoteae</taxon>
        <taxon>Manihot</taxon>
    </lineage>
</organism>
<sequence>MATLAENVVARDQPPVEEKANGVEQKAANGLNCENGGKACGEPTAEKGQAEMKPAGKETERDAPKEEEKKEEVGIEVEPKTGVSFPVKLDDGMKLLSVGLRKKSMLGMGIKIYSFGMYTDNEKLKDLLKSKIGKAPAKPSKEMYQVVIDSDLSMLVRLVIVFSGLTMSMVKKNFDEGLGASIKKLTGGKKNEELANKVMGQASDEIKLTSGSVIEISRLPGFVLQTKVMDEVVSKVESELLCRAYIHMYLGDDPFDKDAKEKFGMSLLSLF</sequence>
<dbReference type="PANTHER" id="PTHR47589:SF4">
    <property type="entry name" value="FATTY-ACID-BINDING PROTEIN 1-LIKE"/>
    <property type="match status" value="1"/>
</dbReference>
<feature type="domain" description="Chalcone isomerase" evidence="3">
    <location>
        <begin position="142"/>
        <end position="262"/>
    </location>
</feature>
<comment type="caution">
    <text evidence="4">The sequence shown here is derived from an EMBL/GenBank/DDBJ whole genome shotgun (WGS) entry which is preliminary data.</text>
</comment>
<dbReference type="Gene3D" id="3.50.70.10">
    <property type="match status" value="1"/>
</dbReference>
<dbReference type="OMA" id="TMNMVRK"/>
<evidence type="ECO:0000313" key="4">
    <source>
        <dbReference type="EMBL" id="OAY29508.1"/>
    </source>
</evidence>
<dbReference type="Gene3D" id="1.10.890.20">
    <property type="match status" value="1"/>
</dbReference>
<dbReference type="GO" id="GO:0016872">
    <property type="term" value="F:intramolecular lyase activity"/>
    <property type="evidence" value="ECO:0007669"/>
    <property type="project" value="InterPro"/>
</dbReference>
<name>A0A2C9UI13_MANES</name>
<dbReference type="Pfam" id="PF16036">
    <property type="entry name" value="Chalcone_3"/>
    <property type="match status" value="1"/>
</dbReference>
<dbReference type="InterPro" id="IPR044228">
    <property type="entry name" value="FAP1"/>
</dbReference>